<evidence type="ECO:0000259" key="1">
    <source>
        <dbReference type="Pfam" id="PF13503"/>
    </source>
</evidence>
<comment type="caution">
    <text evidence="2">The sequence shown here is derived from an EMBL/GenBank/DDBJ whole genome shotgun (WGS) entry which is preliminary data.</text>
</comment>
<organism evidence="2 3">
    <name type="scientific">Vibrio kanaloae</name>
    <dbReference type="NCBI Taxonomy" id="170673"/>
    <lineage>
        <taxon>Bacteria</taxon>
        <taxon>Pseudomonadati</taxon>
        <taxon>Pseudomonadota</taxon>
        <taxon>Gammaproteobacteria</taxon>
        <taxon>Vibrionales</taxon>
        <taxon>Vibrionaceae</taxon>
        <taxon>Vibrio</taxon>
    </lineage>
</organism>
<evidence type="ECO:0000313" key="2">
    <source>
        <dbReference type="EMBL" id="TKF22876.1"/>
    </source>
</evidence>
<dbReference type="Pfam" id="PF13503">
    <property type="entry name" value="DUF4123"/>
    <property type="match status" value="1"/>
</dbReference>
<feature type="domain" description="DUF4123" evidence="1">
    <location>
        <begin position="19"/>
        <end position="134"/>
    </location>
</feature>
<evidence type="ECO:0000313" key="3">
    <source>
        <dbReference type="Proteomes" id="UP000307574"/>
    </source>
</evidence>
<accession>A0A4U1YR58</accession>
<dbReference type="EMBL" id="SYUV01000158">
    <property type="protein sequence ID" value="TKF22876.1"/>
    <property type="molecule type" value="Genomic_DNA"/>
</dbReference>
<proteinExistence type="predicted"/>
<dbReference type="AlphaFoldDB" id="A0A4U1YR58"/>
<gene>
    <name evidence="2" type="ORF">FCV50_23425</name>
</gene>
<protein>
    <submittedName>
        <fullName evidence="2">DUF4123 domain-containing protein</fullName>
    </submittedName>
</protein>
<dbReference type="Proteomes" id="UP000307574">
    <property type="component" value="Unassembled WGS sequence"/>
</dbReference>
<reference evidence="2 3" key="1">
    <citation type="submission" date="2019-04" db="EMBL/GenBank/DDBJ databases">
        <title>A reverse ecology approach based on a biological definition of microbial populations.</title>
        <authorList>
            <person name="Arevalo P."/>
            <person name="Vaninsberghe D."/>
            <person name="Elsherbini J."/>
            <person name="Gore J."/>
            <person name="Polz M."/>
        </authorList>
    </citation>
    <scope>NUCLEOTIDE SEQUENCE [LARGE SCALE GENOMIC DNA]</scope>
    <source>
        <strain evidence="2 3">10N.261.46.F4</strain>
    </source>
</reference>
<name>A0A4U1YR58_9VIBR</name>
<sequence>MAMNLEQWLNEQKELNKNLYAIVDPKSVHQPHVVFYQCDGKDGGPLISLEALTNPEDGPWLLPVTVNARFLDWWQQNEHANSGILIATDSGYKALREYFAGLFQAIMQGEKVFFPFYKPDYLAPMLPRLQSEEVTLLLKNHRVLIRHDEQWQHWQSKRTSNQNQPSSPEQGEPWWVIKAHHLDSAPNLPLLSSNVETWLWQHKPHLMQSRIERDLPDFNALFQTHLTALESRPNTQTQELTVQEKTLSASVLTLYGQATLMQPSVQDDIAKLKDDELLFGLTTLFSQLQGKA</sequence>
<dbReference type="RefSeq" id="WP_136981559.1">
    <property type="nucleotide sequence ID" value="NZ_JBFRJO010000048.1"/>
</dbReference>
<dbReference type="InterPro" id="IPR025391">
    <property type="entry name" value="DUF4123"/>
</dbReference>